<dbReference type="OrthoDB" id="9780216at2"/>
<dbReference type="InterPro" id="IPR050270">
    <property type="entry name" value="DegV_domain_contain"/>
</dbReference>
<gene>
    <name evidence="2" type="ORF">ERS852471_02117</name>
</gene>
<dbReference type="NCBIfam" id="TIGR00762">
    <property type="entry name" value="DegV"/>
    <property type="match status" value="1"/>
</dbReference>
<evidence type="ECO:0000313" key="3">
    <source>
        <dbReference type="Proteomes" id="UP000095594"/>
    </source>
</evidence>
<accession>A0A174HFV3</accession>
<dbReference type="RefSeq" id="WP_055266383.1">
    <property type="nucleotide sequence ID" value="NZ_CABIXQ010000014.1"/>
</dbReference>
<evidence type="ECO:0000313" key="2">
    <source>
        <dbReference type="EMBL" id="CUO71785.1"/>
    </source>
</evidence>
<dbReference type="Pfam" id="PF02645">
    <property type="entry name" value="DegV"/>
    <property type="match status" value="1"/>
</dbReference>
<dbReference type="InterPro" id="IPR043168">
    <property type="entry name" value="DegV_C"/>
</dbReference>
<proteinExistence type="predicted"/>
<sequence length="283" mass="30878">MNFNIVTDSTSDITQVDAREKNIQVVPLRILFEDGEYHDGINISTEEFYNKLESAKVLPQTSQPSPEDFFKIFEKAKNNDEAVLVITLSSSLSGTYQSATIAKNICEYEKIYIVDSQTVTLGLKVLVDYAISLRNDGKSIEETFEILEREKQNIRIFAAVDTLEYLKKGGRLSSAAALAGTLLNLKPIVKVQDGAVSMAAKARGTNNSYSKIKALIEEAGGIDETRPYTLGYTGSSSNLNQFATFIDKTYNLKNCPISAIGSTVGVHAGPGACGIAFFIKTTN</sequence>
<name>A0A174HFV3_9CLOT</name>
<dbReference type="Gene3D" id="3.30.1180.10">
    <property type="match status" value="1"/>
</dbReference>
<dbReference type="PROSITE" id="PS51482">
    <property type="entry name" value="DEGV"/>
    <property type="match status" value="1"/>
</dbReference>
<dbReference type="AlphaFoldDB" id="A0A174HFV3"/>
<dbReference type="Proteomes" id="UP000095594">
    <property type="component" value="Unassembled WGS sequence"/>
</dbReference>
<evidence type="ECO:0000256" key="1">
    <source>
        <dbReference type="ARBA" id="ARBA00023121"/>
    </source>
</evidence>
<dbReference type="SUPFAM" id="SSF82549">
    <property type="entry name" value="DAK1/DegV-like"/>
    <property type="match status" value="1"/>
</dbReference>
<dbReference type="PANTHER" id="PTHR33434:SF2">
    <property type="entry name" value="FATTY ACID-BINDING PROTEIN TM_1468"/>
    <property type="match status" value="1"/>
</dbReference>
<dbReference type="PANTHER" id="PTHR33434">
    <property type="entry name" value="DEGV DOMAIN-CONTAINING PROTEIN DR_1986-RELATED"/>
    <property type="match status" value="1"/>
</dbReference>
<dbReference type="InterPro" id="IPR003797">
    <property type="entry name" value="DegV"/>
</dbReference>
<keyword evidence="1" id="KW-0446">Lipid-binding</keyword>
<protein>
    <submittedName>
        <fullName evidence="2">DegV family protein</fullName>
    </submittedName>
</protein>
<reference evidence="2 3" key="1">
    <citation type="submission" date="2015-09" db="EMBL/GenBank/DDBJ databases">
        <authorList>
            <consortium name="Pathogen Informatics"/>
        </authorList>
    </citation>
    <scope>NUCLEOTIDE SEQUENCE [LARGE SCALE GENOMIC DNA]</scope>
    <source>
        <strain evidence="2 3">2789STDY5834856</strain>
    </source>
</reference>
<dbReference type="GO" id="GO:0008289">
    <property type="term" value="F:lipid binding"/>
    <property type="evidence" value="ECO:0007669"/>
    <property type="project" value="UniProtKB-KW"/>
</dbReference>
<dbReference type="Gene3D" id="3.40.50.10170">
    <property type="match status" value="1"/>
</dbReference>
<organism evidence="2 3">
    <name type="scientific">Clostridium disporicum</name>
    <dbReference type="NCBI Taxonomy" id="84024"/>
    <lineage>
        <taxon>Bacteria</taxon>
        <taxon>Bacillati</taxon>
        <taxon>Bacillota</taxon>
        <taxon>Clostridia</taxon>
        <taxon>Eubacteriales</taxon>
        <taxon>Clostridiaceae</taxon>
        <taxon>Clostridium</taxon>
    </lineage>
</organism>
<dbReference type="EMBL" id="CYZX01000014">
    <property type="protein sequence ID" value="CUO71785.1"/>
    <property type="molecule type" value="Genomic_DNA"/>
</dbReference>